<keyword evidence="1" id="KW-0812">Transmembrane</keyword>
<feature type="transmembrane region" description="Helical" evidence="1">
    <location>
        <begin position="42"/>
        <end position="58"/>
    </location>
</feature>
<evidence type="ECO:0000313" key="3">
    <source>
        <dbReference type="Proteomes" id="UP000294562"/>
    </source>
</evidence>
<feature type="transmembrane region" description="Helical" evidence="1">
    <location>
        <begin position="16"/>
        <end position="36"/>
    </location>
</feature>
<keyword evidence="1" id="KW-1133">Transmembrane helix</keyword>
<keyword evidence="1" id="KW-0472">Membrane</keyword>
<dbReference type="EMBL" id="SMZO01000010">
    <property type="protein sequence ID" value="TDL89451.1"/>
    <property type="molecule type" value="Genomic_DNA"/>
</dbReference>
<keyword evidence="3" id="KW-1185">Reference proteome</keyword>
<dbReference type="OrthoDB" id="9887243at2"/>
<reference evidence="2 3" key="1">
    <citation type="submission" date="2019-03" db="EMBL/GenBank/DDBJ databases">
        <title>Rhodobacteraceae bacterium SM1902, a new member of the family Rhodobacteraceae isolated from Yantai.</title>
        <authorList>
            <person name="Sun Y."/>
        </authorList>
    </citation>
    <scope>NUCLEOTIDE SEQUENCE [LARGE SCALE GENOMIC DNA]</scope>
    <source>
        <strain evidence="2 3">SM1902</strain>
    </source>
</reference>
<gene>
    <name evidence="2" type="ORF">E2L05_06160</name>
</gene>
<evidence type="ECO:0000256" key="1">
    <source>
        <dbReference type="SAM" id="Phobius"/>
    </source>
</evidence>
<evidence type="ECO:0000313" key="2">
    <source>
        <dbReference type="EMBL" id="TDL89451.1"/>
    </source>
</evidence>
<dbReference type="AlphaFoldDB" id="A0A4R6AXK0"/>
<organism evidence="2 3">
    <name type="scientific">Meridianimarinicoccus aquatilis</name>
    <dbReference type="NCBI Taxonomy" id="2552766"/>
    <lineage>
        <taxon>Bacteria</taxon>
        <taxon>Pseudomonadati</taxon>
        <taxon>Pseudomonadota</taxon>
        <taxon>Alphaproteobacteria</taxon>
        <taxon>Rhodobacterales</taxon>
        <taxon>Paracoccaceae</taxon>
        <taxon>Meridianimarinicoccus</taxon>
    </lineage>
</organism>
<dbReference type="Proteomes" id="UP000294562">
    <property type="component" value="Unassembled WGS sequence"/>
</dbReference>
<comment type="caution">
    <text evidence="2">The sequence shown here is derived from an EMBL/GenBank/DDBJ whole genome shotgun (WGS) entry which is preliminary data.</text>
</comment>
<dbReference type="RefSeq" id="WP_133342026.1">
    <property type="nucleotide sequence ID" value="NZ_SMZO01000010.1"/>
</dbReference>
<name>A0A4R6AXK0_9RHOB</name>
<proteinExistence type="predicted"/>
<accession>A0A4R6AXK0</accession>
<protein>
    <submittedName>
        <fullName evidence="2">Uncharacterized protein</fullName>
    </submittedName>
</protein>
<sequence>MTDSAQKEVTRLKRSVWLLGAAGAFFCFSALIHLFATGGVRIIDIIVPLWALLFAGYFKRLRRAQARLEQTQ</sequence>